<keyword evidence="2" id="KW-1185">Reference proteome</keyword>
<proteinExistence type="predicted"/>
<protein>
    <submittedName>
        <fullName evidence="1">Uncharacterized protein</fullName>
    </submittedName>
</protein>
<dbReference type="AlphaFoldDB" id="A0A9N8F2S2"/>
<evidence type="ECO:0000313" key="1">
    <source>
        <dbReference type="EMBL" id="CAB9531831.1"/>
    </source>
</evidence>
<name>A0A9N8F2S2_9STRA</name>
<comment type="caution">
    <text evidence="1">The sequence shown here is derived from an EMBL/GenBank/DDBJ whole genome shotgun (WGS) entry which is preliminary data.</text>
</comment>
<sequence length="117" mass="12811">MHDVCPITTDGEQLSLCFDSLLPATSDVTVQTFVQGDLGSSNEFYDVIDQDGNNLGQNNGGGECSNSYDQTDFVMTQATFNTWVATGFVSFIMDASIEVNPICLQQDVYINLVYSTR</sequence>
<reference evidence="1" key="1">
    <citation type="submission" date="2020-06" db="EMBL/GenBank/DDBJ databases">
        <authorList>
            <consortium name="Plant Systems Biology data submission"/>
        </authorList>
    </citation>
    <scope>NUCLEOTIDE SEQUENCE</scope>
    <source>
        <strain evidence="1">D6</strain>
    </source>
</reference>
<evidence type="ECO:0000313" key="2">
    <source>
        <dbReference type="Proteomes" id="UP001153069"/>
    </source>
</evidence>
<accession>A0A9N8F2S2</accession>
<gene>
    <name evidence="1" type="ORF">SEMRO_4083_G352780.1</name>
</gene>
<dbReference type="Proteomes" id="UP001153069">
    <property type="component" value="Unassembled WGS sequence"/>
</dbReference>
<dbReference type="EMBL" id="CAICTM010004081">
    <property type="protein sequence ID" value="CAB9531831.1"/>
    <property type="molecule type" value="Genomic_DNA"/>
</dbReference>
<organism evidence="1 2">
    <name type="scientific">Seminavis robusta</name>
    <dbReference type="NCBI Taxonomy" id="568900"/>
    <lineage>
        <taxon>Eukaryota</taxon>
        <taxon>Sar</taxon>
        <taxon>Stramenopiles</taxon>
        <taxon>Ochrophyta</taxon>
        <taxon>Bacillariophyta</taxon>
        <taxon>Bacillariophyceae</taxon>
        <taxon>Bacillariophycidae</taxon>
        <taxon>Naviculales</taxon>
        <taxon>Naviculaceae</taxon>
        <taxon>Seminavis</taxon>
    </lineage>
</organism>